<dbReference type="PROSITE" id="PS01211">
    <property type="entry name" value="UPF0001"/>
    <property type="match status" value="1"/>
</dbReference>
<gene>
    <name evidence="7" type="primary">ORF57758</name>
</gene>
<dbReference type="NCBIfam" id="TIGR00044">
    <property type="entry name" value="YggS family pyridoxal phosphate-dependent enzyme"/>
    <property type="match status" value="1"/>
</dbReference>
<comment type="cofactor">
    <cofactor evidence="3">
        <name>pyridoxal 5'-phosphate</name>
        <dbReference type="ChEBI" id="CHEBI:597326"/>
    </cofactor>
</comment>
<feature type="modified residue" description="N6-(pyridoxal phosphate)lysine" evidence="2 3">
    <location>
        <position position="42"/>
    </location>
</feature>
<dbReference type="GO" id="GO:0030170">
    <property type="term" value="F:pyridoxal phosphate binding"/>
    <property type="evidence" value="ECO:0007669"/>
    <property type="project" value="UniProtKB-UniRule"/>
</dbReference>
<evidence type="ECO:0000256" key="3">
    <source>
        <dbReference type="PIRSR" id="PIRSR004848-1"/>
    </source>
</evidence>
<evidence type="ECO:0000259" key="6">
    <source>
        <dbReference type="Pfam" id="PF01168"/>
    </source>
</evidence>
<dbReference type="FunFam" id="3.20.20.10:FF:000007">
    <property type="entry name" value="Pyridoxal phosphate homeostasis protein"/>
    <property type="match status" value="1"/>
</dbReference>
<protein>
    <recommendedName>
        <fullName evidence="2">Pyridoxal phosphate homeostasis protein</fullName>
        <shortName evidence="2">PLP homeostasis protein</shortName>
    </recommendedName>
</protein>
<dbReference type="InterPro" id="IPR001608">
    <property type="entry name" value="Ala_racemase_N"/>
</dbReference>
<reference evidence="7" key="1">
    <citation type="submission" date="2014-12" db="EMBL/GenBank/DDBJ databases">
        <title>Insight into the proteome of Arion vulgaris.</title>
        <authorList>
            <person name="Aradska J."/>
            <person name="Bulat T."/>
            <person name="Smidak R."/>
            <person name="Sarate P."/>
            <person name="Gangsoo J."/>
            <person name="Sialana F."/>
            <person name="Bilban M."/>
            <person name="Lubec G."/>
        </authorList>
    </citation>
    <scope>NUCLEOTIDE SEQUENCE</scope>
    <source>
        <tissue evidence="7">Skin</tissue>
    </source>
</reference>
<evidence type="ECO:0000313" key="7">
    <source>
        <dbReference type="EMBL" id="CEK66223.1"/>
    </source>
</evidence>
<dbReference type="Pfam" id="PF01168">
    <property type="entry name" value="Ala_racemase_N"/>
    <property type="match status" value="1"/>
</dbReference>
<comment type="function">
    <text evidence="2">Pyridoxal 5'-phosphate (PLP)-binding protein, which may be involved in intracellular homeostatic regulation of pyridoxal 5'-phosphate (PLP), the active form of vitamin B6.</text>
</comment>
<dbReference type="Gene3D" id="3.20.20.10">
    <property type="entry name" value="Alanine racemase"/>
    <property type="match status" value="1"/>
</dbReference>
<comment type="similarity">
    <text evidence="2 4">Belongs to the pyridoxal phosphate-binding protein YggS/PROSC family.</text>
</comment>
<dbReference type="EMBL" id="HACG01019358">
    <property type="protein sequence ID" value="CEK66223.1"/>
    <property type="molecule type" value="Transcribed_RNA"/>
</dbReference>
<proteinExistence type="inferred from homology"/>
<dbReference type="HAMAP" id="MF_02087">
    <property type="entry name" value="PLP_homeostasis"/>
    <property type="match status" value="1"/>
</dbReference>
<dbReference type="PANTHER" id="PTHR10146">
    <property type="entry name" value="PROLINE SYNTHETASE CO-TRANSCRIBED BACTERIAL HOMOLOG PROTEIN"/>
    <property type="match status" value="1"/>
</dbReference>
<evidence type="ECO:0000256" key="1">
    <source>
        <dbReference type="ARBA" id="ARBA00022898"/>
    </source>
</evidence>
<dbReference type="InterPro" id="IPR011078">
    <property type="entry name" value="PyrdxlP_homeostasis"/>
</dbReference>
<feature type="domain" description="Alanine racemase N-terminal" evidence="6">
    <location>
        <begin position="34"/>
        <end position="244"/>
    </location>
</feature>
<keyword evidence="1 2" id="KW-0663">Pyridoxal phosphate</keyword>
<dbReference type="InterPro" id="IPR029066">
    <property type="entry name" value="PLP-binding_barrel"/>
</dbReference>
<name>A0A0B6ZCH9_9EUPU</name>
<dbReference type="PANTHER" id="PTHR10146:SF14">
    <property type="entry name" value="PYRIDOXAL PHOSPHATE HOMEOSTASIS PROTEIN"/>
    <property type="match status" value="1"/>
</dbReference>
<evidence type="ECO:0000256" key="2">
    <source>
        <dbReference type="HAMAP-Rule" id="MF_03225"/>
    </source>
</evidence>
<dbReference type="AlphaFoldDB" id="A0A0B6ZCH9"/>
<dbReference type="CDD" id="cd06822">
    <property type="entry name" value="PLPDE_III_YBL036c_euk"/>
    <property type="match status" value="1"/>
</dbReference>
<accession>A0A0B6ZCH9</accession>
<evidence type="ECO:0000256" key="5">
    <source>
        <dbReference type="SAM" id="MobiDB-lite"/>
    </source>
</evidence>
<feature type="region of interest" description="Disordered" evidence="5">
    <location>
        <begin position="247"/>
        <end position="266"/>
    </location>
</feature>
<evidence type="ECO:0000256" key="4">
    <source>
        <dbReference type="RuleBase" id="RU004514"/>
    </source>
</evidence>
<organism evidence="7">
    <name type="scientific">Arion vulgaris</name>
    <dbReference type="NCBI Taxonomy" id="1028688"/>
    <lineage>
        <taxon>Eukaryota</taxon>
        <taxon>Metazoa</taxon>
        <taxon>Spiralia</taxon>
        <taxon>Lophotrochozoa</taxon>
        <taxon>Mollusca</taxon>
        <taxon>Gastropoda</taxon>
        <taxon>Heterobranchia</taxon>
        <taxon>Euthyneura</taxon>
        <taxon>Panpulmonata</taxon>
        <taxon>Eupulmonata</taxon>
        <taxon>Stylommatophora</taxon>
        <taxon>Helicina</taxon>
        <taxon>Arionoidea</taxon>
        <taxon>Arionidae</taxon>
        <taxon>Arion</taxon>
    </lineage>
</organism>
<dbReference type="PIRSF" id="PIRSF004848">
    <property type="entry name" value="YBL036c_PLPDEIII"/>
    <property type="match status" value="1"/>
</dbReference>
<dbReference type="SUPFAM" id="SSF51419">
    <property type="entry name" value="PLP-binding barrel"/>
    <property type="match status" value="1"/>
</dbReference>
<sequence length="266" mass="29763">MSSTEVYVLNNLKSVLENVKAAAIKRPENLQYATPRLVAVSKTKSADFIIAAYKAGQRHFGENYVLELCDKAHDIEIQGQFDDIKWHFIGHLQRNKVSKVLAVPHLFVIETVDSFGLAKAVNDTWQRLDKQSHLKVMVQINTSAEENKSGCRPDEAIQLVKYVREKCPNLDLIGLMTIGVYDHDPSTTNPDFVALVRIRAEVCKDLDISPNDLELSMGMSADYEQAVEMGSTNVRVGTKIFGTRGKPYTRPAIKDSGLQDNSDDEH</sequence>